<dbReference type="eggNOG" id="KOG1327">
    <property type="taxonomic scope" value="Eukaryota"/>
</dbReference>
<dbReference type="InterPro" id="IPR045052">
    <property type="entry name" value="Copine"/>
</dbReference>
<dbReference type="AlphaFoldDB" id="K0S327"/>
<reference evidence="3 4" key="1">
    <citation type="journal article" date="2012" name="Genome Biol.">
        <title>Genome and low-iron response of an oceanic diatom adapted to chronic iron limitation.</title>
        <authorList>
            <person name="Lommer M."/>
            <person name="Specht M."/>
            <person name="Roy A.S."/>
            <person name="Kraemer L."/>
            <person name="Andreson R."/>
            <person name="Gutowska M.A."/>
            <person name="Wolf J."/>
            <person name="Bergner S.V."/>
            <person name="Schilhabel M.B."/>
            <person name="Klostermeier U.C."/>
            <person name="Beiko R.G."/>
            <person name="Rosenstiel P."/>
            <person name="Hippler M."/>
            <person name="Laroche J."/>
        </authorList>
    </citation>
    <scope>NUCLEOTIDE SEQUENCE [LARGE SCALE GENOMIC DNA]</scope>
    <source>
        <strain evidence="3 4">CCMP1005</strain>
    </source>
</reference>
<organism evidence="3 4">
    <name type="scientific">Thalassiosira oceanica</name>
    <name type="common">Marine diatom</name>
    <dbReference type="NCBI Taxonomy" id="159749"/>
    <lineage>
        <taxon>Eukaryota</taxon>
        <taxon>Sar</taxon>
        <taxon>Stramenopiles</taxon>
        <taxon>Ochrophyta</taxon>
        <taxon>Bacillariophyta</taxon>
        <taxon>Coscinodiscophyceae</taxon>
        <taxon>Thalassiosirophycidae</taxon>
        <taxon>Thalassiosirales</taxon>
        <taxon>Thalassiosiraceae</taxon>
        <taxon>Thalassiosira</taxon>
    </lineage>
</organism>
<dbReference type="EMBL" id="AGNL01022609">
    <property type="protein sequence ID" value="EJK59625.1"/>
    <property type="molecule type" value="Genomic_DNA"/>
</dbReference>
<dbReference type="SUPFAM" id="SSF53300">
    <property type="entry name" value="vWA-like"/>
    <property type="match status" value="1"/>
</dbReference>
<evidence type="ECO:0000259" key="2">
    <source>
        <dbReference type="SMART" id="SM00327"/>
    </source>
</evidence>
<dbReference type="Pfam" id="PF07002">
    <property type="entry name" value="Copine"/>
    <property type="match status" value="1"/>
</dbReference>
<dbReference type="PANTHER" id="PTHR10857:SF106">
    <property type="entry name" value="C2 DOMAIN-CONTAINING PROTEIN"/>
    <property type="match status" value="1"/>
</dbReference>
<evidence type="ECO:0000256" key="1">
    <source>
        <dbReference type="ARBA" id="ARBA00009048"/>
    </source>
</evidence>
<dbReference type="SMART" id="SM00327">
    <property type="entry name" value="VWA"/>
    <property type="match status" value="1"/>
</dbReference>
<dbReference type="OMA" id="ESISPMW"/>
<evidence type="ECO:0000313" key="3">
    <source>
        <dbReference type="EMBL" id="EJK59625.1"/>
    </source>
</evidence>
<accession>K0S327</accession>
<dbReference type="OrthoDB" id="5855668at2759"/>
<proteinExistence type="inferred from homology"/>
<protein>
    <recommendedName>
        <fullName evidence="2">VWFA domain-containing protein</fullName>
    </recommendedName>
</protein>
<dbReference type="GO" id="GO:0005886">
    <property type="term" value="C:plasma membrane"/>
    <property type="evidence" value="ECO:0007669"/>
    <property type="project" value="TreeGrafter"/>
</dbReference>
<dbReference type="InterPro" id="IPR002035">
    <property type="entry name" value="VWF_A"/>
</dbReference>
<dbReference type="GO" id="GO:0071277">
    <property type="term" value="P:cellular response to calcium ion"/>
    <property type="evidence" value="ECO:0007669"/>
    <property type="project" value="TreeGrafter"/>
</dbReference>
<dbReference type="InterPro" id="IPR010734">
    <property type="entry name" value="Copine_C"/>
</dbReference>
<name>K0S327_THAOC</name>
<dbReference type="InterPro" id="IPR000008">
    <property type="entry name" value="C2_dom"/>
</dbReference>
<dbReference type="PANTHER" id="PTHR10857">
    <property type="entry name" value="COPINE"/>
    <property type="match status" value="1"/>
</dbReference>
<evidence type="ECO:0000313" key="4">
    <source>
        <dbReference type="Proteomes" id="UP000266841"/>
    </source>
</evidence>
<dbReference type="Pfam" id="PF00168">
    <property type="entry name" value="C2"/>
    <property type="match status" value="2"/>
</dbReference>
<dbReference type="SUPFAM" id="SSF49562">
    <property type="entry name" value="C2 domain (Calcium/lipid-binding domain, CaLB)"/>
    <property type="match status" value="1"/>
</dbReference>
<feature type="domain" description="VWFA" evidence="2">
    <location>
        <begin position="390"/>
        <end position="593"/>
    </location>
</feature>
<keyword evidence="4" id="KW-1185">Reference proteome</keyword>
<dbReference type="Gene3D" id="2.60.40.150">
    <property type="entry name" value="C2 domain"/>
    <property type="match status" value="1"/>
</dbReference>
<comment type="caution">
    <text evidence="3">The sequence shown here is derived from an EMBL/GenBank/DDBJ whole genome shotgun (WGS) entry which is preliminary data.</text>
</comment>
<dbReference type="InterPro" id="IPR035892">
    <property type="entry name" value="C2_domain_sf"/>
</dbReference>
<gene>
    <name evidence="3" type="ORF">THAOC_20120</name>
</gene>
<dbReference type="InterPro" id="IPR036465">
    <property type="entry name" value="vWFA_dom_sf"/>
</dbReference>
<comment type="similarity">
    <text evidence="1">Belongs to the copine family.</text>
</comment>
<dbReference type="GO" id="GO:0005544">
    <property type="term" value="F:calcium-dependent phospholipid binding"/>
    <property type="evidence" value="ECO:0007669"/>
    <property type="project" value="InterPro"/>
</dbReference>
<sequence length="618" mass="68235">MTTEADDTGESIQRSGPRARIKVYLRATNLPSPLTVLSQQPDTFARVSMIDQSVGTLDETANNPEGESYEDTEVVHKSSNPRWTWSLTIDYEYGTQVVFFVDIYAVRDQETSHKLAASLNELMRKKGRRFLGRATFDVQDVLGTSRNSKAKRLRKGGVVYAHVELQYETSASSPSNRSLALPDDDRILRLRIKAESLVHTQSTVNKYVSRTTAKPDTYFEVARLSESHERVVVFRSATVKESVCPTYDLAVIELNALRSSSECNLVITVFKLKRRKCKAIGSFEASVETLISACRTNAKVSGFEGCEDAEVSSPGLQLRRGGGESAGKIVVLEASIEHPSDTRESQFLSGADNDGGAPGELALSDDSLCPPVMPGTFIRRPAFRDYTELNIDLCVAIDFTSSNGDPRLPGSLHYSRDGMLNDYEESILAIGSVIEKYSQTKMFPCWGFGAKFNGVVRHIFQCGPDANSIGTDGILNSYRSVFETDLIMSGPTELQSVIKAAAARAKKSHGSASQNYSVLLCLTDGIVDDLEAIQRLVRSYQKLQLPLSLVVVGIGRADFSAFHAWSDSPAQSRGNFKFLEFRHHQFEPHELSRNAIAQLPLDIVDNFVGRNIMPSLNR</sequence>
<dbReference type="Proteomes" id="UP000266841">
    <property type="component" value="Unassembled WGS sequence"/>
</dbReference>